<organism evidence="2 3">
    <name type="scientific">Aureispira anguillae</name>
    <dbReference type="NCBI Taxonomy" id="2864201"/>
    <lineage>
        <taxon>Bacteria</taxon>
        <taxon>Pseudomonadati</taxon>
        <taxon>Bacteroidota</taxon>
        <taxon>Saprospiria</taxon>
        <taxon>Saprospirales</taxon>
        <taxon>Saprospiraceae</taxon>
        <taxon>Aureispira</taxon>
    </lineage>
</organism>
<feature type="transmembrane region" description="Helical" evidence="1">
    <location>
        <begin position="7"/>
        <end position="24"/>
    </location>
</feature>
<feature type="transmembrane region" description="Helical" evidence="1">
    <location>
        <begin position="125"/>
        <end position="146"/>
    </location>
</feature>
<feature type="transmembrane region" description="Helical" evidence="1">
    <location>
        <begin position="30"/>
        <end position="48"/>
    </location>
</feature>
<feature type="transmembrane region" description="Helical" evidence="1">
    <location>
        <begin position="60"/>
        <end position="79"/>
    </location>
</feature>
<keyword evidence="3" id="KW-1185">Reference proteome</keyword>
<dbReference type="Proteomes" id="UP001060919">
    <property type="component" value="Chromosome"/>
</dbReference>
<keyword evidence="1" id="KW-1133">Transmembrane helix</keyword>
<protein>
    <submittedName>
        <fullName evidence="2">Carotenoid biosynthesis protein</fullName>
    </submittedName>
</protein>
<sequence length="208" mass="23050">MSYIPAVILLMIIYMASLVGFITPHQQAWYLFYTPFFILLNAILLGIYHKNWNKTTLQYILWSATIGFLVELLAVQTGFTYGDYQFGDTLGFSLLGVPLIMAVYWLVLAYSTACLSAKLPVNNSALKIGTGALLMAGLTGLIQQVATPLDFWSLQGNGSFFRLIGIVFLVGLGLQYLFIRLKVNSKNPIALYVYGGLALFFTGLISFL</sequence>
<dbReference type="AlphaFoldDB" id="A0A915YC32"/>
<dbReference type="KEGG" id="aup:AsAng_0010510"/>
<keyword evidence="1" id="KW-0472">Membrane</keyword>
<dbReference type="InterPro" id="IPR007354">
    <property type="entry name" value="CruF-like"/>
</dbReference>
<proteinExistence type="predicted"/>
<reference evidence="2" key="1">
    <citation type="submission" date="2022-09" db="EMBL/GenBank/DDBJ databases">
        <title>Aureispira anguillicida sp. nov., isolated from Leptocephalus of Japanese eel Anguilla japonica.</title>
        <authorList>
            <person name="Yuasa K."/>
            <person name="Mekata T."/>
            <person name="Ikunari K."/>
        </authorList>
    </citation>
    <scope>NUCLEOTIDE SEQUENCE</scope>
    <source>
        <strain evidence="2">EL160426</strain>
    </source>
</reference>
<feature type="transmembrane region" description="Helical" evidence="1">
    <location>
        <begin position="91"/>
        <end position="113"/>
    </location>
</feature>
<keyword evidence="1" id="KW-0812">Transmembrane</keyword>
<feature type="transmembrane region" description="Helical" evidence="1">
    <location>
        <begin position="158"/>
        <end position="177"/>
    </location>
</feature>
<dbReference type="Pfam" id="PF04240">
    <property type="entry name" value="Caroten_synth"/>
    <property type="match status" value="1"/>
</dbReference>
<gene>
    <name evidence="2" type="ORF">AsAng_0010510</name>
</gene>
<evidence type="ECO:0000256" key="1">
    <source>
        <dbReference type="SAM" id="Phobius"/>
    </source>
</evidence>
<name>A0A915YC32_9BACT</name>
<dbReference type="RefSeq" id="WP_264791665.1">
    <property type="nucleotide sequence ID" value="NZ_AP026867.1"/>
</dbReference>
<evidence type="ECO:0000313" key="2">
    <source>
        <dbReference type="EMBL" id="BDS10343.1"/>
    </source>
</evidence>
<evidence type="ECO:0000313" key="3">
    <source>
        <dbReference type="Proteomes" id="UP001060919"/>
    </source>
</evidence>
<feature type="transmembrane region" description="Helical" evidence="1">
    <location>
        <begin position="189"/>
        <end position="207"/>
    </location>
</feature>
<accession>A0A915YC32</accession>
<dbReference type="EMBL" id="AP026867">
    <property type="protein sequence ID" value="BDS10343.1"/>
    <property type="molecule type" value="Genomic_DNA"/>
</dbReference>